<feature type="region of interest" description="Disordered" evidence="1">
    <location>
        <begin position="73"/>
        <end position="204"/>
    </location>
</feature>
<dbReference type="InParanoid" id="A7S1Z7"/>
<name>A7S1Z7_NEMVE</name>
<keyword evidence="3" id="KW-1185">Reference proteome</keyword>
<accession>A7S1Z7</accession>
<reference evidence="2 3" key="1">
    <citation type="journal article" date="2007" name="Science">
        <title>Sea anemone genome reveals ancestral eumetazoan gene repertoire and genomic organization.</title>
        <authorList>
            <person name="Putnam N.H."/>
            <person name="Srivastava M."/>
            <person name="Hellsten U."/>
            <person name="Dirks B."/>
            <person name="Chapman J."/>
            <person name="Salamov A."/>
            <person name="Terry A."/>
            <person name="Shapiro H."/>
            <person name="Lindquist E."/>
            <person name="Kapitonov V.V."/>
            <person name="Jurka J."/>
            <person name="Genikhovich G."/>
            <person name="Grigoriev I.V."/>
            <person name="Lucas S.M."/>
            <person name="Steele R.E."/>
            <person name="Finnerty J.R."/>
            <person name="Technau U."/>
            <person name="Martindale M.Q."/>
            <person name="Rokhsar D.S."/>
        </authorList>
    </citation>
    <scope>NUCLEOTIDE SEQUENCE [LARGE SCALE GENOMIC DNA]</scope>
    <source>
        <strain evidence="3">CH2 X CH6</strain>
    </source>
</reference>
<gene>
    <name evidence="2" type="ORF">NEMVEDRAFT_v1g205553</name>
</gene>
<evidence type="ECO:0000313" key="2">
    <source>
        <dbReference type="EMBL" id="EDO42288.1"/>
    </source>
</evidence>
<protein>
    <submittedName>
        <fullName evidence="2">Uncharacterized protein</fullName>
    </submittedName>
</protein>
<evidence type="ECO:0000313" key="3">
    <source>
        <dbReference type="Proteomes" id="UP000001593"/>
    </source>
</evidence>
<evidence type="ECO:0000256" key="1">
    <source>
        <dbReference type="SAM" id="MobiDB-lite"/>
    </source>
</evidence>
<proteinExistence type="predicted"/>
<sequence length="284" mass="31888">MKTFAKLATAFKQVYHSELEAPEFISEICDHVDHELTENHIEDWDETEEASVRRKSIAFAENKAVLETPVPTEKVITPKPPRKQPSCSTSETIVEACEDEEESGNTSGKNNGAGGSHSEKQNTPLLNVTKTEEPVTREEDPVILEKKLFPRKDQAKPDFENNGNEDTAEQRRTFDNKNQNVSSEAFNENGKETENSGDSSSKSFLDKKVSLDQQVKDNKEKCDGPGETGMVDCNVRIKVEDEVDNDECHTTHCEYKTLVSLIEDHVITPFDQEPLPTPYKETAV</sequence>
<feature type="compositionally biased region" description="Polar residues" evidence="1">
    <location>
        <begin position="176"/>
        <end position="186"/>
    </location>
</feature>
<dbReference type="EMBL" id="DS469566">
    <property type="protein sequence ID" value="EDO42288.1"/>
    <property type="molecule type" value="Genomic_DNA"/>
</dbReference>
<dbReference type="AlphaFoldDB" id="A7S1Z7"/>
<feature type="compositionally biased region" description="Basic and acidic residues" evidence="1">
    <location>
        <begin position="130"/>
        <end position="159"/>
    </location>
</feature>
<dbReference type="Proteomes" id="UP000001593">
    <property type="component" value="Unassembled WGS sequence"/>
</dbReference>
<organism evidence="2 3">
    <name type="scientific">Nematostella vectensis</name>
    <name type="common">Starlet sea anemone</name>
    <dbReference type="NCBI Taxonomy" id="45351"/>
    <lineage>
        <taxon>Eukaryota</taxon>
        <taxon>Metazoa</taxon>
        <taxon>Cnidaria</taxon>
        <taxon>Anthozoa</taxon>
        <taxon>Hexacorallia</taxon>
        <taxon>Actiniaria</taxon>
        <taxon>Edwardsiidae</taxon>
        <taxon>Nematostella</taxon>
    </lineage>
</organism>
<dbReference type="HOGENOM" id="CLU_981078_0_0_1"/>